<dbReference type="PANTHER" id="PTHR10642">
    <property type="entry name" value="RIBONUCLEASE H1"/>
    <property type="match status" value="1"/>
</dbReference>
<proteinExistence type="inferred from homology"/>
<keyword evidence="7" id="KW-0255">Endonuclease</keyword>
<evidence type="ECO:0000256" key="6">
    <source>
        <dbReference type="ARBA" id="ARBA00022723"/>
    </source>
</evidence>
<feature type="domain" description="RNase H type-1" evidence="10">
    <location>
        <begin position="75"/>
        <end position="225"/>
    </location>
</feature>
<dbReference type="Pfam" id="PF01693">
    <property type="entry name" value="Cauli_VI"/>
    <property type="match status" value="1"/>
</dbReference>
<evidence type="ECO:0000256" key="7">
    <source>
        <dbReference type="ARBA" id="ARBA00022759"/>
    </source>
</evidence>
<dbReference type="PIRSF" id="PIRSF036852">
    <property type="entry name" value="Ribonuclease_H1_euk"/>
    <property type="match status" value="1"/>
</dbReference>
<keyword evidence="5" id="KW-0540">Nuclease</keyword>
<comment type="similarity">
    <text evidence="3">Belongs to the RNase H family.</text>
</comment>
<dbReference type="InterPro" id="IPR002156">
    <property type="entry name" value="RNaseH_domain"/>
</dbReference>
<evidence type="ECO:0000256" key="9">
    <source>
        <dbReference type="ARBA" id="ARBA00022842"/>
    </source>
</evidence>
<dbReference type="Gene3D" id="3.30.420.10">
    <property type="entry name" value="Ribonuclease H-like superfamily/Ribonuclease H"/>
    <property type="match status" value="1"/>
</dbReference>
<comment type="catalytic activity">
    <reaction evidence="1">
        <text>Endonucleolytic cleavage to 5'-phosphomonoester.</text>
        <dbReference type="EC" id="3.1.26.4"/>
    </reaction>
</comment>
<organism evidence="11">
    <name type="scientific">viral metagenome</name>
    <dbReference type="NCBI Taxonomy" id="1070528"/>
    <lineage>
        <taxon>unclassified sequences</taxon>
        <taxon>metagenomes</taxon>
        <taxon>organismal metagenomes</taxon>
    </lineage>
</organism>
<name>A0A6C0DRI2_9ZZZZ</name>
<dbReference type="SUPFAM" id="SSF55658">
    <property type="entry name" value="L9 N-domain-like"/>
    <property type="match status" value="1"/>
</dbReference>
<dbReference type="GO" id="GO:0003676">
    <property type="term" value="F:nucleic acid binding"/>
    <property type="evidence" value="ECO:0007669"/>
    <property type="project" value="InterPro"/>
</dbReference>
<evidence type="ECO:0000256" key="4">
    <source>
        <dbReference type="ARBA" id="ARBA00012180"/>
    </source>
</evidence>
<dbReference type="InterPro" id="IPR009027">
    <property type="entry name" value="Ribosomal_bL9/RNase_H1_N"/>
</dbReference>
<accession>A0A6C0DRI2</accession>
<dbReference type="SUPFAM" id="SSF53098">
    <property type="entry name" value="Ribonuclease H-like"/>
    <property type="match status" value="1"/>
</dbReference>
<dbReference type="EC" id="3.1.26.4" evidence="4"/>
<evidence type="ECO:0000259" key="10">
    <source>
        <dbReference type="PROSITE" id="PS50879"/>
    </source>
</evidence>
<reference evidence="11" key="1">
    <citation type="journal article" date="2020" name="Nature">
        <title>Giant virus diversity and host interactions through global metagenomics.</title>
        <authorList>
            <person name="Schulz F."/>
            <person name="Roux S."/>
            <person name="Paez-Espino D."/>
            <person name="Jungbluth S."/>
            <person name="Walsh D.A."/>
            <person name="Denef V.J."/>
            <person name="McMahon K.D."/>
            <person name="Konstantinidis K.T."/>
            <person name="Eloe-Fadrosh E.A."/>
            <person name="Kyrpides N.C."/>
            <person name="Woyke T."/>
        </authorList>
    </citation>
    <scope>NUCLEOTIDE SEQUENCE</scope>
    <source>
        <strain evidence="11">GVMAG-M-3300023174-49</strain>
    </source>
</reference>
<keyword evidence="6" id="KW-0479">Metal-binding</keyword>
<evidence type="ECO:0000256" key="8">
    <source>
        <dbReference type="ARBA" id="ARBA00022801"/>
    </source>
</evidence>
<dbReference type="AlphaFoldDB" id="A0A6C0DRI2"/>
<dbReference type="Pfam" id="PF00075">
    <property type="entry name" value="RNase_H"/>
    <property type="match status" value="1"/>
</dbReference>
<comment type="cofactor">
    <cofactor evidence="2">
        <name>Mg(2+)</name>
        <dbReference type="ChEBI" id="CHEBI:18420"/>
    </cofactor>
</comment>
<evidence type="ECO:0000256" key="5">
    <source>
        <dbReference type="ARBA" id="ARBA00022722"/>
    </source>
</evidence>
<dbReference type="InterPro" id="IPR050092">
    <property type="entry name" value="RNase_H"/>
</dbReference>
<keyword evidence="9" id="KW-0460">Magnesium</keyword>
<keyword evidence="8" id="KW-0378">Hydrolase</keyword>
<evidence type="ECO:0000256" key="1">
    <source>
        <dbReference type="ARBA" id="ARBA00000077"/>
    </source>
</evidence>
<dbReference type="EMBL" id="MN739661">
    <property type="protein sequence ID" value="QHT19034.1"/>
    <property type="molecule type" value="Genomic_DNA"/>
</dbReference>
<dbReference type="CDD" id="cd09280">
    <property type="entry name" value="RNase_HI_eukaryote_like"/>
    <property type="match status" value="1"/>
</dbReference>
<evidence type="ECO:0000256" key="2">
    <source>
        <dbReference type="ARBA" id="ARBA00001946"/>
    </source>
</evidence>
<dbReference type="Gene3D" id="3.40.970.10">
    <property type="entry name" value="Ribonuclease H1, N-terminal domain"/>
    <property type="match status" value="1"/>
</dbReference>
<dbReference type="GO" id="GO:0004523">
    <property type="term" value="F:RNA-DNA hybrid ribonuclease activity"/>
    <property type="evidence" value="ECO:0007669"/>
    <property type="project" value="UniProtKB-EC"/>
</dbReference>
<dbReference type="InterPro" id="IPR036397">
    <property type="entry name" value="RNaseH_sf"/>
</dbReference>
<evidence type="ECO:0000313" key="11">
    <source>
        <dbReference type="EMBL" id="QHT19034.1"/>
    </source>
</evidence>
<dbReference type="InterPro" id="IPR017067">
    <property type="entry name" value="RNase_H1_euk"/>
</dbReference>
<dbReference type="PANTHER" id="PTHR10642:SF26">
    <property type="entry name" value="RIBONUCLEASE H1"/>
    <property type="match status" value="1"/>
</dbReference>
<sequence>MSYYAVAIGRNIGIFLSWPECNDSVKGYKGAIYKKFKTKLEAEEFIEKNKQNNIMDAAVSRGLVEPTIPIPIPIRIPDYYVYTDGACSNNGRENAKAGIGIFFAMDDPRNVSKALLGRQTNNSAELTAIITTYSIIEEDVIAGKIIGIVTDSEYAIKCVKTYGEKCSHNGWEKNIPNRELVRTIYELYKNKSNIEFIHIQAHTKKNDVHSIGNFYADKLANEAIGLSDCPYNK</sequence>
<dbReference type="InterPro" id="IPR011320">
    <property type="entry name" value="RNase_H1_N"/>
</dbReference>
<dbReference type="FunFam" id="3.40.970.10:FF:000001">
    <property type="entry name" value="Ribonuclease H1"/>
    <property type="match status" value="1"/>
</dbReference>
<dbReference type="GO" id="GO:0000287">
    <property type="term" value="F:magnesium ion binding"/>
    <property type="evidence" value="ECO:0007669"/>
    <property type="project" value="InterPro"/>
</dbReference>
<evidence type="ECO:0000256" key="3">
    <source>
        <dbReference type="ARBA" id="ARBA00005300"/>
    </source>
</evidence>
<dbReference type="PROSITE" id="PS50879">
    <property type="entry name" value="RNASE_H_1"/>
    <property type="match status" value="1"/>
</dbReference>
<protein>
    <recommendedName>
        <fullName evidence="4">ribonuclease H</fullName>
        <ecNumber evidence="4">3.1.26.4</ecNumber>
    </recommendedName>
</protein>
<dbReference type="InterPro" id="IPR037056">
    <property type="entry name" value="RNase_H1_N_sf"/>
</dbReference>
<dbReference type="GO" id="GO:0043137">
    <property type="term" value="P:DNA replication, removal of RNA primer"/>
    <property type="evidence" value="ECO:0007669"/>
    <property type="project" value="TreeGrafter"/>
</dbReference>
<dbReference type="InterPro" id="IPR012337">
    <property type="entry name" value="RNaseH-like_sf"/>
</dbReference>